<gene>
    <name evidence="2" type="ORF">RDI58_007974</name>
</gene>
<accession>A0AAN8TZQ3</accession>
<name>A0AAN8TZQ3_SOLBU</name>
<dbReference type="Proteomes" id="UP001371456">
    <property type="component" value="Unassembled WGS sequence"/>
</dbReference>
<dbReference type="AlphaFoldDB" id="A0AAN8TZQ3"/>
<feature type="signal peptide" evidence="1">
    <location>
        <begin position="1"/>
        <end position="22"/>
    </location>
</feature>
<evidence type="ECO:0000313" key="3">
    <source>
        <dbReference type="Proteomes" id="UP001371456"/>
    </source>
</evidence>
<evidence type="ECO:0000313" key="2">
    <source>
        <dbReference type="EMBL" id="KAK6794521.1"/>
    </source>
</evidence>
<dbReference type="EMBL" id="JBANQN010000003">
    <property type="protein sequence ID" value="KAK6794521.1"/>
    <property type="molecule type" value="Genomic_DNA"/>
</dbReference>
<organism evidence="2 3">
    <name type="scientific">Solanum bulbocastanum</name>
    <name type="common">Wild potato</name>
    <dbReference type="NCBI Taxonomy" id="147425"/>
    <lineage>
        <taxon>Eukaryota</taxon>
        <taxon>Viridiplantae</taxon>
        <taxon>Streptophyta</taxon>
        <taxon>Embryophyta</taxon>
        <taxon>Tracheophyta</taxon>
        <taxon>Spermatophyta</taxon>
        <taxon>Magnoliopsida</taxon>
        <taxon>eudicotyledons</taxon>
        <taxon>Gunneridae</taxon>
        <taxon>Pentapetalae</taxon>
        <taxon>asterids</taxon>
        <taxon>lamiids</taxon>
        <taxon>Solanales</taxon>
        <taxon>Solanaceae</taxon>
        <taxon>Solanoideae</taxon>
        <taxon>Solaneae</taxon>
        <taxon>Solanum</taxon>
    </lineage>
</organism>
<sequence>MFGFLVHLKGLLVFCSMEKSLAEWRWATTIYRKSQILCRLILLPFLAMLEFVASQRVPVCKIGQKFWGSGIRGILVNR</sequence>
<keyword evidence="3" id="KW-1185">Reference proteome</keyword>
<protein>
    <submittedName>
        <fullName evidence="2">Uncharacterized protein</fullName>
    </submittedName>
</protein>
<reference evidence="2 3" key="1">
    <citation type="submission" date="2024-02" db="EMBL/GenBank/DDBJ databases">
        <title>de novo genome assembly of Solanum bulbocastanum strain 11H21.</title>
        <authorList>
            <person name="Hosaka A.J."/>
        </authorList>
    </citation>
    <scope>NUCLEOTIDE SEQUENCE [LARGE SCALE GENOMIC DNA]</scope>
    <source>
        <tissue evidence="2">Young leaves</tissue>
    </source>
</reference>
<feature type="chain" id="PRO_5042899736" evidence="1">
    <location>
        <begin position="23"/>
        <end position="78"/>
    </location>
</feature>
<comment type="caution">
    <text evidence="2">The sequence shown here is derived from an EMBL/GenBank/DDBJ whole genome shotgun (WGS) entry which is preliminary data.</text>
</comment>
<evidence type="ECO:0000256" key="1">
    <source>
        <dbReference type="SAM" id="SignalP"/>
    </source>
</evidence>
<proteinExistence type="predicted"/>
<keyword evidence="1" id="KW-0732">Signal</keyword>